<accession>K6UN53</accession>
<dbReference type="EMBL" id="DF157106">
    <property type="protein sequence ID" value="GAB69173.1"/>
    <property type="molecule type" value="Genomic_DNA"/>
</dbReference>
<name>K6UN53_PLACD</name>
<dbReference type="VEuPathDB" id="PlasmoDB:PCYB_146020"/>
<feature type="region of interest" description="Disordered" evidence="1">
    <location>
        <begin position="497"/>
        <end position="525"/>
    </location>
</feature>
<dbReference type="eggNOG" id="ENOG502SCHI">
    <property type="taxonomic scope" value="Eukaryota"/>
</dbReference>
<dbReference type="PhylomeDB" id="K6UN53"/>
<feature type="region of interest" description="Disordered" evidence="1">
    <location>
        <begin position="588"/>
        <end position="614"/>
    </location>
</feature>
<sequence length="875" mass="100430">MNIKEGSIFVWDQATFDLLLKSNLFNYIHVRLSHDKEKHKHLLQMDLVENKKFSFVPSISKSFNSLFDFCMNVTFGYLHSINYGDKLRLKFFKNLSYKNNKHDYDMVFVNDTVELEKLRSNSPAYFIWGVNVSQAFKKELDSSALSECVNIMNRQGENGEKKGSINVQGGFNHPGKCPSGKRELLPSGSSPQRKNIYSYLNRGKVFLFAIRKIRNTVLEIKVKAKKELFHNFLYFLKEKKYHSEGPTHSGRLFPSRFLSFWRSPNDSEVLSNQLYNIYRSKLKLSSCLNAYSSSWFEKSKFMKSFFNVKNKMDLVFYFNTDRRFDPTGEGNSSVGGTDGSKADLKTTMLSFFKQANRKRGGGFLSLDQIKNVYLNYTFSFQKNYRVNMFDFFCKLKRVLTYRGGSSRGAAKPLATGEEAPLVLVPLYKCKLIMNQVHLLLNVAFFFKRGLWDLRQGYNCLSSWGWGGGERNGKGPWSYCYHQVKGLFRGNRARTGKRDGPNFDEDLTRITLPSGDTTTGSSPPNSTTYNVCNVNLNDAQKEQESKINLTMNYKLILPVLFENYFLNLMDLRLYLFLNCSLFGIGGSSGSSSTSSSDSGGGTPRGGKPPNAMSEDSRKSALYNYLKLSFLKNKRKMHHSAFGLGLLLSNINIFFNFQIGRHSLLPSLVLQLDEGTSRFGYLSTNPSGNLDETYIRQVLSIPKEDFQNEDIIIKQTVDKGTEEMINQLLEHLNVEYQMRYYYLFLNYYLTMQTLFMSPLIDLTSEELKKIVNKIVHIKRMTYPPVTIYDVLSFQYSSIAFFKSSHDNLASPVKKVKLVGETIERGGIPTTFSKKVIMKDVISANISLKEKYNKVKRHNEGNFGGRYKARNYYDSSRR</sequence>
<dbReference type="KEGG" id="pcy:PCYB_146020"/>
<protein>
    <submittedName>
        <fullName evidence="2">Uncharacterized protein</fullName>
    </submittedName>
</protein>
<keyword evidence="3" id="KW-1185">Reference proteome</keyword>
<evidence type="ECO:0000313" key="3">
    <source>
        <dbReference type="Proteomes" id="UP000006319"/>
    </source>
</evidence>
<dbReference type="Proteomes" id="UP000006319">
    <property type="component" value="Chromosome 14"/>
</dbReference>
<dbReference type="GeneID" id="14695555"/>
<evidence type="ECO:0000313" key="2">
    <source>
        <dbReference type="EMBL" id="GAB69173.1"/>
    </source>
</evidence>
<gene>
    <name evidence="2" type="ORF">PCYB_146020</name>
</gene>
<dbReference type="AlphaFoldDB" id="K6UN53"/>
<feature type="compositionally biased region" description="Low complexity" evidence="1">
    <location>
        <begin position="510"/>
        <end position="525"/>
    </location>
</feature>
<proteinExistence type="predicted"/>
<evidence type="ECO:0000256" key="1">
    <source>
        <dbReference type="SAM" id="MobiDB-lite"/>
    </source>
</evidence>
<organism evidence="2 3">
    <name type="scientific">Plasmodium cynomolgi (strain B)</name>
    <dbReference type="NCBI Taxonomy" id="1120755"/>
    <lineage>
        <taxon>Eukaryota</taxon>
        <taxon>Sar</taxon>
        <taxon>Alveolata</taxon>
        <taxon>Apicomplexa</taxon>
        <taxon>Aconoidasida</taxon>
        <taxon>Haemosporida</taxon>
        <taxon>Plasmodiidae</taxon>
        <taxon>Plasmodium</taxon>
        <taxon>Plasmodium (Plasmodium)</taxon>
    </lineage>
</organism>
<dbReference type="RefSeq" id="XP_004225120.1">
    <property type="nucleotide sequence ID" value="XM_004225072.1"/>
</dbReference>
<dbReference type="OrthoDB" id="371888at2759"/>
<reference evidence="2 3" key="1">
    <citation type="journal article" date="2012" name="Nat. Genet.">
        <title>Plasmodium cynomolgi genome sequences provide insight into Plasmodium vivax and the monkey malaria clade.</title>
        <authorList>
            <person name="Tachibana S."/>
            <person name="Sullivan S.A."/>
            <person name="Kawai S."/>
            <person name="Nakamura S."/>
            <person name="Kim H.R."/>
            <person name="Goto N."/>
            <person name="Arisue N."/>
            <person name="Palacpac N.M.Q."/>
            <person name="Honma H."/>
            <person name="Yagi M."/>
            <person name="Tougan T."/>
            <person name="Katakai Y."/>
            <person name="Kaneko O."/>
            <person name="Mita T."/>
            <person name="Kita K."/>
            <person name="Yasutomi Y."/>
            <person name="Sutton P.L."/>
            <person name="Shakhbatyan R."/>
            <person name="Horii T."/>
            <person name="Yasunaga T."/>
            <person name="Barnwell J.W."/>
            <person name="Escalante A.A."/>
            <person name="Carlton J.M."/>
            <person name="Tanabe K."/>
        </authorList>
    </citation>
    <scope>NUCLEOTIDE SEQUENCE [LARGE SCALE GENOMIC DNA]</scope>
    <source>
        <strain evidence="2 3">B</strain>
    </source>
</reference>